<feature type="domain" description="ABC transporter" evidence="5">
    <location>
        <begin position="6"/>
        <end position="232"/>
    </location>
</feature>
<keyword evidence="7" id="KW-1185">Reference proteome</keyword>
<dbReference type="InterPro" id="IPR003593">
    <property type="entry name" value="AAA+_ATPase"/>
</dbReference>
<name>A0ABU5N1R8_9BACT</name>
<dbReference type="SUPFAM" id="SSF52540">
    <property type="entry name" value="P-loop containing nucleoside triphosphate hydrolases"/>
    <property type="match status" value="1"/>
</dbReference>
<evidence type="ECO:0000313" key="7">
    <source>
        <dbReference type="Proteomes" id="UP001290861"/>
    </source>
</evidence>
<dbReference type="EMBL" id="JARVCO010000012">
    <property type="protein sequence ID" value="MDZ8120357.1"/>
    <property type="molecule type" value="Genomic_DNA"/>
</dbReference>
<evidence type="ECO:0000256" key="1">
    <source>
        <dbReference type="ARBA" id="ARBA00005417"/>
    </source>
</evidence>
<evidence type="ECO:0000256" key="4">
    <source>
        <dbReference type="ARBA" id="ARBA00022840"/>
    </source>
</evidence>
<dbReference type="PROSITE" id="PS50893">
    <property type="entry name" value="ABC_TRANSPORTER_2"/>
    <property type="match status" value="1"/>
</dbReference>
<comment type="caution">
    <text evidence="6">The sequence shown here is derived from an EMBL/GenBank/DDBJ whole genome shotgun (WGS) entry which is preliminary data.</text>
</comment>
<dbReference type="PANTHER" id="PTHR42798:SF2">
    <property type="entry name" value="ABC TRANSPORTER ATP-BINDING PROTEIN MG467-RELATED"/>
    <property type="match status" value="1"/>
</dbReference>
<keyword evidence="3" id="KW-0547">Nucleotide-binding</keyword>
<evidence type="ECO:0000256" key="2">
    <source>
        <dbReference type="ARBA" id="ARBA00022448"/>
    </source>
</evidence>
<dbReference type="InterPro" id="IPR027417">
    <property type="entry name" value="P-loop_NTPase"/>
</dbReference>
<keyword evidence="2" id="KW-0813">Transport</keyword>
<reference evidence="6 7" key="1">
    <citation type="journal article" date="2024" name="Appl. Environ. Microbiol.">
        <title>Pontiella agarivorans sp. nov., a novel marine anaerobic bacterium capable of degrading macroalgal polysaccharides and fixing nitrogen.</title>
        <authorList>
            <person name="Liu N."/>
            <person name="Kivenson V."/>
            <person name="Peng X."/>
            <person name="Cui Z."/>
            <person name="Lankiewicz T.S."/>
            <person name="Gosselin K.M."/>
            <person name="English C.J."/>
            <person name="Blair E.M."/>
            <person name="O'Malley M.A."/>
            <person name="Valentine D.L."/>
        </authorList>
    </citation>
    <scope>NUCLEOTIDE SEQUENCE [LARGE SCALE GENOMIC DNA]</scope>
    <source>
        <strain evidence="6 7">NLcol2</strain>
    </source>
</reference>
<dbReference type="InterPro" id="IPR017871">
    <property type="entry name" value="ABC_transporter-like_CS"/>
</dbReference>
<dbReference type="SMART" id="SM00382">
    <property type="entry name" value="AAA"/>
    <property type="match status" value="1"/>
</dbReference>
<dbReference type="CDD" id="cd03255">
    <property type="entry name" value="ABC_MJ0796_LolCDE_FtsE"/>
    <property type="match status" value="1"/>
</dbReference>
<evidence type="ECO:0000313" key="6">
    <source>
        <dbReference type="EMBL" id="MDZ8120357.1"/>
    </source>
</evidence>
<dbReference type="Proteomes" id="UP001290861">
    <property type="component" value="Unassembled WGS sequence"/>
</dbReference>
<protein>
    <submittedName>
        <fullName evidence="6">ABC transporter ATP-binding protein</fullName>
    </submittedName>
</protein>
<dbReference type="InterPro" id="IPR003439">
    <property type="entry name" value="ABC_transporter-like_ATP-bd"/>
</dbReference>
<dbReference type="Pfam" id="PF00005">
    <property type="entry name" value="ABC_tran"/>
    <property type="match status" value="1"/>
</dbReference>
<organism evidence="6 7">
    <name type="scientific">Pontiella agarivorans</name>
    <dbReference type="NCBI Taxonomy" id="3038953"/>
    <lineage>
        <taxon>Bacteria</taxon>
        <taxon>Pseudomonadati</taxon>
        <taxon>Kiritimatiellota</taxon>
        <taxon>Kiritimatiellia</taxon>
        <taxon>Kiritimatiellales</taxon>
        <taxon>Pontiellaceae</taxon>
        <taxon>Pontiella</taxon>
    </lineage>
</organism>
<evidence type="ECO:0000259" key="5">
    <source>
        <dbReference type="PROSITE" id="PS50893"/>
    </source>
</evidence>
<accession>A0ABU5N1R8</accession>
<sequence length="233" mass="25859">MSEAIVELKSSVKEYVNGSLRVTAMREIDLRIDRGEYAVIMGASGSGKSTCLNILGCLDRLTSGTYLLGGQDVSDLNDDELSEIRSKRLGFIFQSYNLIPQLNVLENIEVPLFYQGVPEAQARMQAEKLAKRMGLEKRLKHKPMELSGGQQQRVAIARSLVCDPILMLADEPTGNLDSRTGEEILELLDELHAEGKSIVMVTHDDEIAHRAQRVVRFMDGKIISNDWNGAAKV</sequence>
<keyword evidence="4 6" id="KW-0067">ATP-binding</keyword>
<proteinExistence type="inferred from homology"/>
<dbReference type="GO" id="GO:0005524">
    <property type="term" value="F:ATP binding"/>
    <property type="evidence" value="ECO:0007669"/>
    <property type="project" value="UniProtKB-KW"/>
</dbReference>
<dbReference type="PANTHER" id="PTHR42798">
    <property type="entry name" value="LIPOPROTEIN-RELEASING SYSTEM ATP-BINDING PROTEIN LOLD"/>
    <property type="match status" value="1"/>
</dbReference>
<evidence type="ECO:0000256" key="3">
    <source>
        <dbReference type="ARBA" id="ARBA00022741"/>
    </source>
</evidence>
<gene>
    <name evidence="6" type="ORF">P9H32_17125</name>
</gene>
<dbReference type="RefSeq" id="WP_322610130.1">
    <property type="nucleotide sequence ID" value="NZ_JARVCO010000012.1"/>
</dbReference>
<dbReference type="Gene3D" id="3.40.50.300">
    <property type="entry name" value="P-loop containing nucleotide triphosphate hydrolases"/>
    <property type="match status" value="1"/>
</dbReference>
<comment type="similarity">
    <text evidence="1">Belongs to the ABC transporter superfamily.</text>
</comment>
<dbReference type="InterPro" id="IPR017911">
    <property type="entry name" value="MacB-like_ATP-bd"/>
</dbReference>
<dbReference type="PROSITE" id="PS00211">
    <property type="entry name" value="ABC_TRANSPORTER_1"/>
    <property type="match status" value="1"/>
</dbReference>